<dbReference type="SMART" id="SM00343">
    <property type="entry name" value="ZnF_C2HC"/>
    <property type="match status" value="1"/>
</dbReference>
<evidence type="ECO:0000256" key="2">
    <source>
        <dbReference type="SAM" id="MobiDB-lite"/>
    </source>
</evidence>
<dbReference type="SUPFAM" id="SSF50630">
    <property type="entry name" value="Acid proteases"/>
    <property type="match status" value="1"/>
</dbReference>
<feature type="domain" description="CCHC-type" evidence="3">
    <location>
        <begin position="318"/>
        <end position="333"/>
    </location>
</feature>
<comment type="caution">
    <text evidence="4">The sequence shown here is derived from an EMBL/GenBank/DDBJ whole genome shotgun (WGS) entry which is preliminary data.</text>
</comment>
<name>A0AAV6KP91_9ERIC</name>
<keyword evidence="5" id="KW-1185">Reference proteome</keyword>
<dbReference type="PANTHER" id="PTHR15503">
    <property type="entry name" value="LDOC1 RELATED"/>
    <property type="match status" value="1"/>
</dbReference>
<dbReference type="InterPro" id="IPR001878">
    <property type="entry name" value="Znf_CCHC"/>
</dbReference>
<keyword evidence="1" id="KW-0479">Metal-binding</keyword>
<dbReference type="Pfam" id="PF03732">
    <property type="entry name" value="Retrotrans_gag"/>
    <property type="match status" value="1"/>
</dbReference>
<dbReference type="AlphaFoldDB" id="A0AAV6KP91"/>
<dbReference type="PROSITE" id="PS00141">
    <property type="entry name" value="ASP_PROTEASE"/>
    <property type="match status" value="1"/>
</dbReference>
<evidence type="ECO:0000313" key="4">
    <source>
        <dbReference type="EMBL" id="KAG5553992.1"/>
    </source>
</evidence>
<dbReference type="CDD" id="cd00303">
    <property type="entry name" value="retropepsin_like"/>
    <property type="match status" value="1"/>
</dbReference>
<organism evidence="4 5">
    <name type="scientific">Rhododendron griersonianum</name>
    <dbReference type="NCBI Taxonomy" id="479676"/>
    <lineage>
        <taxon>Eukaryota</taxon>
        <taxon>Viridiplantae</taxon>
        <taxon>Streptophyta</taxon>
        <taxon>Embryophyta</taxon>
        <taxon>Tracheophyta</taxon>
        <taxon>Spermatophyta</taxon>
        <taxon>Magnoliopsida</taxon>
        <taxon>eudicotyledons</taxon>
        <taxon>Gunneridae</taxon>
        <taxon>Pentapetalae</taxon>
        <taxon>asterids</taxon>
        <taxon>Ericales</taxon>
        <taxon>Ericaceae</taxon>
        <taxon>Ericoideae</taxon>
        <taxon>Rhodoreae</taxon>
        <taxon>Rhododendron</taxon>
    </lineage>
</organism>
<dbReference type="InterPro" id="IPR001969">
    <property type="entry name" value="Aspartic_peptidase_AS"/>
</dbReference>
<sequence length="580" mass="64141">MHNGNGLGSTNPQNDDSNDRMARMELMMNNLVGVVQNLQQHVLPPPPPPPAGMGPPPPPPPPPPEIPLPVGQGDEPNVKEFLKMGPPTFIGGMDPRTVKSWFSALEKIFKVMRCRDHQKVFLTVYQLQGEPERWWEMNEPTNQAVSWAEFLVLFKEKYIPQSILDAKSTEFQQLKQRGFMTVTAYEAEFTNLAEYAPHMIPDDNKKSRKFEDGLWDDIKKVVKPMKLPHYADVVDRSLMVEQQLADTRRYIENRKRENNNNNGGARNNGGNNKRQSTGNSGSNNRGGNYSGNQQQTAPKCPTCGRNHNGQCRMVTLICFGCGQPGHYKSECPKVATGANAIPVNKTTGALGSGNANNKGKGKAFALVPGDPRNNDRVVAGIMILCSLPAHVLLDSGSSHSFVSASFATKLPLKPEPLELELLVSKPMSTGILCTTVFRDCDICFDGLCLSVDLIPLEMGHFDVILGMDWLSVNNASIDCANKRIVFQTPERVFYFSAFSDVGGADPYLFRPSLTPTSSDEYSSCCSAVISAISSHFRQHPVPVPLFRRHPALLRRRQVSPEVRRTTYGPLHHSPMAGLTF</sequence>
<dbReference type="InterPro" id="IPR005162">
    <property type="entry name" value="Retrotrans_gag_dom"/>
</dbReference>
<dbReference type="InterPro" id="IPR036875">
    <property type="entry name" value="Znf_CCHC_sf"/>
</dbReference>
<gene>
    <name evidence="4" type="ORF">RHGRI_011757</name>
</gene>
<dbReference type="GO" id="GO:0006508">
    <property type="term" value="P:proteolysis"/>
    <property type="evidence" value="ECO:0007669"/>
    <property type="project" value="InterPro"/>
</dbReference>
<dbReference type="EMBL" id="JACTNZ010000004">
    <property type="protein sequence ID" value="KAG5553992.1"/>
    <property type="molecule type" value="Genomic_DNA"/>
</dbReference>
<keyword evidence="1" id="KW-0863">Zinc-finger</keyword>
<dbReference type="Gene3D" id="2.40.70.10">
    <property type="entry name" value="Acid Proteases"/>
    <property type="match status" value="1"/>
</dbReference>
<dbReference type="InterPro" id="IPR032567">
    <property type="entry name" value="RTL1-rel"/>
</dbReference>
<dbReference type="PROSITE" id="PS50158">
    <property type="entry name" value="ZF_CCHC"/>
    <property type="match status" value="1"/>
</dbReference>
<dbReference type="PANTHER" id="PTHR15503:SF45">
    <property type="entry name" value="RNA-DIRECTED DNA POLYMERASE HOMOLOG"/>
    <property type="match status" value="1"/>
</dbReference>
<dbReference type="Gene3D" id="4.10.60.10">
    <property type="entry name" value="Zinc finger, CCHC-type"/>
    <property type="match status" value="1"/>
</dbReference>
<feature type="region of interest" description="Disordered" evidence="2">
    <location>
        <begin position="40"/>
        <end position="76"/>
    </location>
</feature>
<dbReference type="GO" id="GO:0003676">
    <property type="term" value="F:nucleic acid binding"/>
    <property type="evidence" value="ECO:0007669"/>
    <property type="project" value="InterPro"/>
</dbReference>
<keyword evidence="1" id="KW-0862">Zinc</keyword>
<protein>
    <recommendedName>
        <fullName evidence="3">CCHC-type domain-containing protein</fullName>
    </recommendedName>
</protein>
<dbReference type="Pfam" id="PF00098">
    <property type="entry name" value="zf-CCHC"/>
    <property type="match status" value="1"/>
</dbReference>
<dbReference type="Proteomes" id="UP000823749">
    <property type="component" value="Chromosome 4"/>
</dbReference>
<reference evidence="4" key="1">
    <citation type="submission" date="2020-08" db="EMBL/GenBank/DDBJ databases">
        <title>Plant Genome Project.</title>
        <authorList>
            <person name="Zhang R.-G."/>
        </authorList>
    </citation>
    <scope>NUCLEOTIDE SEQUENCE</scope>
    <source>
        <strain evidence="4">WSP0</strain>
        <tissue evidence="4">Leaf</tissue>
    </source>
</reference>
<dbReference type="InterPro" id="IPR021109">
    <property type="entry name" value="Peptidase_aspartic_dom_sf"/>
</dbReference>
<proteinExistence type="predicted"/>
<feature type="compositionally biased region" description="Low complexity" evidence="2">
    <location>
        <begin position="259"/>
        <end position="295"/>
    </location>
</feature>
<evidence type="ECO:0000313" key="5">
    <source>
        <dbReference type="Proteomes" id="UP000823749"/>
    </source>
</evidence>
<dbReference type="SUPFAM" id="SSF57756">
    <property type="entry name" value="Retrovirus zinc finger-like domains"/>
    <property type="match status" value="1"/>
</dbReference>
<dbReference type="Pfam" id="PF08284">
    <property type="entry name" value="RVP_2"/>
    <property type="match status" value="1"/>
</dbReference>
<evidence type="ECO:0000256" key="1">
    <source>
        <dbReference type="PROSITE-ProRule" id="PRU00047"/>
    </source>
</evidence>
<evidence type="ECO:0000259" key="3">
    <source>
        <dbReference type="PROSITE" id="PS50158"/>
    </source>
</evidence>
<feature type="region of interest" description="Disordered" evidence="2">
    <location>
        <begin position="250"/>
        <end position="299"/>
    </location>
</feature>
<feature type="compositionally biased region" description="Pro residues" evidence="2">
    <location>
        <begin position="43"/>
        <end position="67"/>
    </location>
</feature>
<accession>A0AAV6KP91</accession>
<dbReference type="GO" id="GO:0004190">
    <property type="term" value="F:aspartic-type endopeptidase activity"/>
    <property type="evidence" value="ECO:0007669"/>
    <property type="project" value="InterPro"/>
</dbReference>
<dbReference type="GO" id="GO:0008270">
    <property type="term" value="F:zinc ion binding"/>
    <property type="evidence" value="ECO:0007669"/>
    <property type="project" value="UniProtKB-KW"/>
</dbReference>